<dbReference type="EMBL" id="LHYE01000003">
    <property type="protein sequence ID" value="KXB07685.1"/>
    <property type="molecule type" value="Genomic_DNA"/>
</dbReference>
<evidence type="ECO:0000313" key="1">
    <source>
        <dbReference type="EMBL" id="KXB07685.1"/>
    </source>
</evidence>
<dbReference type="AlphaFoldDB" id="A0A133VMJ7"/>
<proteinExistence type="predicted"/>
<reference evidence="1 2" key="1">
    <citation type="journal article" date="2016" name="Sci. Rep.">
        <title>Metabolic traits of an uncultured archaeal lineage -MSBL1- from brine pools of the Red Sea.</title>
        <authorList>
            <person name="Mwirichia R."/>
            <person name="Alam I."/>
            <person name="Rashid M."/>
            <person name="Vinu M."/>
            <person name="Ba-Alawi W."/>
            <person name="Anthony Kamau A."/>
            <person name="Kamanda Ngugi D."/>
            <person name="Goker M."/>
            <person name="Klenk H.P."/>
            <person name="Bajic V."/>
            <person name="Stingl U."/>
        </authorList>
    </citation>
    <scope>NUCLEOTIDE SEQUENCE [LARGE SCALE GENOMIC DNA]</scope>
    <source>
        <strain evidence="1">SCGC-AAA382A20</strain>
    </source>
</reference>
<organism evidence="1 2">
    <name type="scientific">candidate division MSBL1 archaeon SCGC-AAA382A20</name>
    <dbReference type="NCBI Taxonomy" id="1698280"/>
    <lineage>
        <taxon>Archaea</taxon>
        <taxon>Methanobacteriati</taxon>
        <taxon>Methanobacteriota</taxon>
        <taxon>candidate division MSBL1</taxon>
    </lineage>
</organism>
<accession>A0A133VMJ7</accession>
<gene>
    <name evidence="1" type="ORF">AKJ51_00505</name>
</gene>
<name>A0A133VMJ7_9EURY</name>
<sequence length="211" mass="24769">MLNAYYFQDEREAYLLRSNLHEAEKSTENALEEMAAAFEVEFPHLERNSARRAGKAFMRGLFVQDEIENWGIIKNMSNSEISEVLYSDLSENYDFVSSNDPRWDIVKSNLREVCKYTGIDEEYAGRQARFWLLHGQLKEYWEKEALRAHELKLRAMIDDPPEDVADKLGQYFVAGVKLHDRWGHLDKDSDISDILDIVSKYYQKIFDLRIG</sequence>
<dbReference type="Proteomes" id="UP000070263">
    <property type="component" value="Unassembled WGS sequence"/>
</dbReference>
<protein>
    <submittedName>
        <fullName evidence="1">Uncharacterized protein</fullName>
    </submittedName>
</protein>
<keyword evidence="2" id="KW-1185">Reference proteome</keyword>
<evidence type="ECO:0000313" key="2">
    <source>
        <dbReference type="Proteomes" id="UP000070263"/>
    </source>
</evidence>
<comment type="caution">
    <text evidence="1">The sequence shown here is derived from an EMBL/GenBank/DDBJ whole genome shotgun (WGS) entry which is preliminary data.</text>
</comment>